<dbReference type="PROSITE" id="PS50157">
    <property type="entry name" value="ZINC_FINGER_C2H2_2"/>
    <property type="match status" value="4"/>
</dbReference>
<keyword evidence="1" id="KW-0479">Metal-binding</keyword>
<feature type="region of interest" description="Disordered" evidence="5">
    <location>
        <begin position="459"/>
        <end position="492"/>
    </location>
</feature>
<dbReference type="Proteomes" id="UP000749559">
    <property type="component" value="Unassembled WGS sequence"/>
</dbReference>
<evidence type="ECO:0000256" key="5">
    <source>
        <dbReference type="SAM" id="MobiDB-lite"/>
    </source>
</evidence>
<evidence type="ECO:0000256" key="3">
    <source>
        <dbReference type="ARBA" id="ARBA00022771"/>
    </source>
</evidence>
<evidence type="ECO:0000256" key="1">
    <source>
        <dbReference type="ARBA" id="ARBA00022723"/>
    </source>
</evidence>
<dbReference type="GO" id="GO:0008270">
    <property type="term" value="F:zinc ion binding"/>
    <property type="evidence" value="ECO:0007669"/>
    <property type="project" value="UniProtKB-KW"/>
</dbReference>
<accession>A0A8J1TU03</accession>
<dbReference type="PROSITE" id="PS00028">
    <property type="entry name" value="ZINC_FINGER_C2H2_1"/>
    <property type="match status" value="5"/>
</dbReference>
<dbReference type="SMART" id="SM00355">
    <property type="entry name" value="ZnF_C2H2"/>
    <property type="match status" value="10"/>
</dbReference>
<dbReference type="AlphaFoldDB" id="A0A8J1TU03"/>
<evidence type="ECO:0000313" key="7">
    <source>
        <dbReference type="Proteomes" id="UP000749559"/>
    </source>
</evidence>
<feature type="compositionally biased region" description="Acidic residues" evidence="5">
    <location>
        <begin position="473"/>
        <end position="489"/>
    </location>
</feature>
<dbReference type="PANTHER" id="PTHR24379:SF121">
    <property type="entry name" value="C2H2-TYPE DOMAIN-CONTAINING PROTEIN"/>
    <property type="match status" value="1"/>
</dbReference>
<evidence type="ECO:0000256" key="4">
    <source>
        <dbReference type="ARBA" id="ARBA00022833"/>
    </source>
</evidence>
<protein>
    <submittedName>
        <fullName evidence="6">Uncharacterized protein</fullName>
    </submittedName>
</protein>
<sequence>MLAQDKTKKTHISKTNERPLKQNKMIKTHTQSKLCELPLYKEIEKCKVQCLICKLWSHCPFALLEHLNRYHSDDASLDYILHDFKTSLGVPCPTCALIIPETVIEYHQDLLHNSDTRVLQSYGIELDIQEEHASIELQNYQCVFCLYMCCSWDEMLIHSQKHKDEAAYDEYRDMLQSVAQMERLNNTEFGLCQICTMIVKNMTSLKAHYQAEHADSAHYPHLLEECEGRITNAVERVKYTREYNVKCQLCKQSTNERTKGFKDYDNLLLHIQAFHKLHPHFQKTWDDIKEKTKKKCEKCKKVLKNKYLLQAHMLTAHPTPESREKSKARCQICKQIFSTKIALASHKRRIHSQGPTVCNECRKIFTCQQDLQTHIKHVHMEPKTVKCNICDKEVRIKNHTRHLRTHAAHLAYSCQFCDKTFAAKLNRDRHENLIHDKSKKTFHICAKCEKKFTSKNSLKQHLKTVHKSSTESNSDEPEQERDQAQEEQPEQQHQLVIMSSTIQQVVEHEEPQSTAHKAETLEFSETESLEAVIQKASGEETEHCVGKVHVEQHRVPTIHEAAMAIKPPNMDLRYTPVPSEILLADIAEEDITDVLGLCEDNDDSDIHV</sequence>
<dbReference type="EMBL" id="CAIIXF020000010">
    <property type="protein sequence ID" value="CAH1795886.1"/>
    <property type="molecule type" value="Genomic_DNA"/>
</dbReference>
<dbReference type="SUPFAM" id="SSF57667">
    <property type="entry name" value="beta-beta-alpha zinc fingers"/>
    <property type="match status" value="2"/>
</dbReference>
<gene>
    <name evidence="6" type="ORF">OFUS_LOCUS20356</name>
</gene>
<keyword evidence="4" id="KW-0862">Zinc</keyword>
<dbReference type="OrthoDB" id="3069995at2759"/>
<dbReference type="InterPro" id="IPR036236">
    <property type="entry name" value="Znf_C2H2_sf"/>
</dbReference>
<name>A0A8J1TU03_OWEFU</name>
<keyword evidence="3" id="KW-0863">Zinc-finger</keyword>
<dbReference type="PANTHER" id="PTHR24379">
    <property type="entry name" value="KRAB AND ZINC FINGER DOMAIN-CONTAINING"/>
    <property type="match status" value="1"/>
</dbReference>
<comment type="caution">
    <text evidence="6">The sequence shown here is derived from an EMBL/GenBank/DDBJ whole genome shotgun (WGS) entry which is preliminary data.</text>
</comment>
<keyword evidence="2" id="KW-0677">Repeat</keyword>
<keyword evidence="7" id="KW-1185">Reference proteome</keyword>
<evidence type="ECO:0000313" key="6">
    <source>
        <dbReference type="EMBL" id="CAH1795886.1"/>
    </source>
</evidence>
<evidence type="ECO:0000256" key="2">
    <source>
        <dbReference type="ARBA" id="ARBA00022737"/>
    </source>
</evidence>
<organism evidence="6 7">
    <name type="scientific">Owenia fusiformis</name>
    <name type="common">Polychaete worm</name>
    <dbReference type="NCBI Taxonomy" id="6347"/>
    <lineage>
        <taxon>Eukaryota</taxon>
        <taxon>Metazoa</taxon>
        <taxon>Spiralia</taxon>
        <taxon>Lophotrochozoa</taxon>
        <taxon>Annelida</taxon>
        <taxon>Polychaeta</taxon>
        <taxon>Sedentaria</taxon>
        <taxon>Canalipalpata</taxon>
        <taxon>Sabellida</taxon>
        <taxon>Oweniida</taxon>
        <taxon>Oweniidae</taxon>
        <taxon>Owenia</taxon>
    </lineage>
</organism>
<dbReference type="Gene3D" id="3.30.160.60">
    <property type="entry name" value="Classic Zinc Finger"/>
    <property type="match status" value="3"/>
</dbReference>
<dbReference type="Pfam" id="PF00096">
    <property type="entry name" value="zf-C2H2"/>
    <property type="match status" value="2"/>
</dbReference>
<reference evidence="6" key="1">
    <citation type="submission" date="2022-03" db="EMBL/GenBank/DDBJ databases">
        <authorList>
            <person name="Martin C."/>
        </authorList>
    </citation>
    <scope>NUCLEOTIDE SEQUENCE</scope>
</reference>
<proteinExistence type="predicted"/>
<feature type="region of interest" description="Disordered" evidence="5">
    <location>
        <begin position="1"/>
        <end position="21"/>
    </location>
</feature>
<dbReference type="InterPro" id="IPR013087">
    <property type="entry name" value="Znf_C2H2_type"/>
</dbReference>